<dbReference type="SUPFAM" id="SSF53850">
    <property type="entry name" value="Periplasmic binding protein-like II"/>
    <property type="match status" value="1"/>
</dbReference>
<dbReference type="CDD" id="cd05466">
    <property type="entry name" value="PBP2_LTTR_substrate"/>
    <property type="match status" value="1"/>
</dbReference>
<dbReference type="RefSeq" id="WP_004039793.1">
    <property type="nucleotide sequence ID" value="NZ_AQFR02000003.1"/>
</dbReference>
<keyword evidence="1" id="KW-0812">Transmembrane</keyword>
<dbReference type="GO" id="GO:0005829">
    <property type="term" value="C:cytosol"/>
    <property type="evidence" value="ECO:0007669"/>
    <property type="project" value="TreeGrafter"/>
</dbReference>
<dbReference type="PANTHER" id="PTHR30419">
    <property type="entry name" value="HTH-TYPE TRANSCRIPTIONAL REGULATOR YBHD"/>
    <property type="match status" value="1"/>
</dbReference>
<comment type="caution">
    <text evidence="3">The sequence shown here is derived from an EMBL/GenBank/DDBJ whole genome shotgun (WGS) entry which is preliminary data.</text>
</comment>
<evidence type="ECO:0000313" key="4">
    <source>
        <dbReference type="Proteomes" id="UP000309117"/>
    </source>
</evidence>
<evidence type="ECO:0000259" key="2">
    <source>
        <dbReference type="Pfam" id="PF03466"/>
    </source>
</evidence>
<evidence type="ECO:0000313" key="3">
    <source>
        <dbReference type="EMBL" id="TGY10895.1"/>
    </source>
</evidence>
<keyword evidence="1" id="KW-1133">Transmembrane helix</keyword>
<evidence type="ECO:0000256" key="1">
    <source>
        <dbReference type="SAM" id="Phobius"/>
    </source>
</evidence>
<keyword evidence="1" id="KW-0472">Membrane</keyword>
<name>A0A4S2BA14_9LACO</name>
<dbReference type="PANTHER" id="PTHR30419:SF28">
    <property type="entry name" value="HTH-TYPE TRANSCRIPTIONAL REGULATOR BSDA"/>
    <property type="match status" value="1"/>
</dbReference>
<dbReference type="InterPro" id="IPR050950">
    <property type="entry name" value="HTH-type_LysR_regulators"/>
</dbReference>
<dbReference type="Proteomes" id="UP000309117">
    <property type="component" value="Unassembled WGS sequence"/>
</dbReference>
<dbReference type="AlphaFoldDB" id="A0A4S2BA14"/>
<dbReference type="EMBL" id="SRYV01000022">
    <property type="protein sequence ID" value="TGY10895.1"/>
    <property type="molecule type" value="Genomic_DNA"/>
</dbReference>
<dbReference type="Gene3D" id="3.40.190.290">
    <property type="match status" value="1"/>
</dbReference>
<organism evidence="3 4">
    <name type="scientific">Lactobacillus intestinalis</name>
    <dbReference type="NCBI Taxonomy" id="151781"/>
    <lineage>
        <taxon>Bacteria</taxon>
        <taxon>Bacillati</taxon>
        <taxon>Bacillota</taxon>
        <taxon>Bacilli</taxon>
        <taxon>Lactobacillales</taxon>
        <taxon>Lactobacillaceae</taxon>
        <taxon>Lactobacillus</taxon>
    </lineage>
</organism>
<dbReference type="GO" id="GO:0006355">
    <property type="term" value="P:regulation of DNA-templated transcription"/>
    <property type="evidence" value="ECO:0007669"/>
    <property type="project" value="TreeGrafter"/>
</dbReference>
<accession>A0A4S2BA14</accession>
<protein>
    <submittedName>
        <fullName evidence="3">LysR family transcriptional regulator</fullName>
    </submittedName>
</protein>
<dbReference type="InterPro" id="IPR005119">
    <property type="entry name" value="LysR_subst-bd"/>
</dbReference>
<feature type="domain" description="LysR substrate-binding" evidence="2">
    <location>
        <begin position="28"/>
        <end position="238"/>
    </location>
</feature>
<gene>
    <name evidence="3" type="ORF">E5351_09420</name>
</gene>
<sequence length="293" mass="33680">MIYYNYLETISYNDQQLVRKLTRYTHPNSELIRIGILESLGSFLLSELLPDFLKENPEVRIQLFESFPRINEERLLNEKIDCYIGQNPETITKGVKFYINGNEKYYVIIPSTSKYFSPNQTILSPSMYDLKTILKSPLVLSAPESAIRHQVNGLFQKFHIKPNIIMESNSIITATNLFMRGVGLTISSASILNKIHHSLPINLLPIDTQILQLQYFIAIKKNLPLSPIMKNLINAFKNLYKSKLNELLNITIPKFCINLGIVISYHSLSILFLLIYKNKSIHFSTIKKLVVAL</sequence>
<feature type="transmembrane region" description="Helical" evidence="1">
    <location>
        <begin position="257"/>
        <end position="276"/>
    </location>
</feature>
<proteinExistence type="predicted"/>
<dbReference type="Pfam" id="PF03466">
    <property type="entry name" value="LysR_substrate"/>
    <property type="match status" value="1"/>
</dbReference>
<reference evidence="3 4" key="1">
    <citation type="submission" date="2019-04" db="EMBL/GenBank/DDBJ databases">
        <title>Microbes associate with the intestines of laboratory mice.</title>
        <authorList>
            <person name="Navarre W."/>
            <person name="Wong E."/>
            <person name="Huang K."/>
            <person name="Tropini C."/>
            <person name="Ng K."/>
            <person name="Yu B."/>
        </authorList>
    </citation>
    <scope>NUCLEOTIDE SEQUENCE [LARGE SCALE GENOMIC DNA]</scope>
    <source>
        <strain evidence="3 4">NM61_E11</strain>
    </source>
</reference>